<evidence type="ECO:0000313" key="2">
    <source>
        <dbReference type="Proteomes" id="UP000293433"/>
    </source>
</evidence>
<dbReference type="Gene3D" id="3.40.50.1240">
    <property type="entry name" value="Phosphoglycerate mutase-like"/>
    <property type="match status" value="1"/>
</dbReference>
<accession>A0A4Q7LVR0</accession>
<dbReference type="Pfam" id="PF00300">
    <property type="entry name" value="His_Phos_1"/>
    <property type="match status" value="1"/>
</dbReference>
<comment type="caution">
    <text evidence="1">The sequence shown here is derived from an EMBL/GenBank/DDBJ whole genome shotgun (WGS) entry which is preliminary data.</text>
</comment>
<dbReference type="RefSeq" id="WP_242615369.1">
    <property type="nucleotide sequence ID" value="NZ_SGWV01000007.1"/>
</dbReference>
<gene>
    <name evidence="1" type="ORF">EV685_0335</name>
</gene>
<reference evidence="1 2" key="1">
    <citation type="submission" date="2019-02" db="EMBL/GenBank/DDBJ databases">
        <title>Genomic Encyclopedia of Type Strains, Phase IV (KMG-IV): sequencing the most valuable type-strain genomes for metagenomic binning, comparative biology and taxonomic classification.</title>
        <authorList>
            <person name="Goeker M."/>
        </authorList>
    </citation>
    <scope>NUCLEOTIDE SEQUENCE [LARGE SCALE GENOMIC DNA]</scope>
    <source>
        <strain evidence="1 2">DSM 10617</strain>
    </source>
</reference>
<keyword evidence="2" id="KW-1185">Reference proteome</keyword>
<organism evidence="1 2">
    <name type="scientific">Sphaerotilus mobilis</name>
    <dbReference type="NCBI Taxonomy" id="47994"/>
    <lineage>
        <taxon>Bacteria</taxon>
        <taxon>Pseudomonadati</taxon>
        <taxon>Pseudomonadota</taxon>
        <taxon>Betaproteobacteria</taxon>
        <taxon>Burkholderiales</taxon>
        <taxon>Sphaerotilaceae</taxon>
        <taxon>Sphaerotilus</taxon>
    </lineage>
</organism>
<dbReference type="InterPro" id="IPR029033">
    <property type="entry name" value="His_PPase_superfam"/>
</dbReference>
<dbReference type="InterPro" id="IPR013078">
    <property type="entry name" value="His_Pase_superF_clade-1"/>
</dbReference>
<dbReference type="EMBL" id="SGWV01000007">
    <property type="protein sequence ID" value="RZS58058.1"/>
    <property type="molecule type" value="Genomic_DNA"/>
</dbReference>
<sequence>MTVDGFETTPMALAELRVWRHPRAIAAAGRCIGRTDLAVDPRRAKRLAHRIREAQRRTGAARTILTSDLRRAADVGRWLRRWGWVHRIDPRLSEADFGAWDGRRWANIDAVESAGWTDDFATFRPGGGESVVMLRARVRTLLDDPALAASVVWAVGHAGWLSALRTLQRDPPRAADWPAAIGHGALLTVRPPPNEGSSP</sequence>
<dbReference type="AlphaFoldDB" id="A0A4Q7LVR0"/>
<name>A0A4Q7LVR0_9BURK</name>
<evidence type="ECO:0000313" key="1">
    <source>
        <dbReference type="EMBL" id="RZS58058.1"/>
    </source>
</evidence>
<dbReference type="SUPFAM" id="SSF53254">
    <property type="entry name" value="Phosphoglycerate mutase-like"/>
    <property type="match status" value="1"/>
</dbReference>
<protein>
    <submittedName>
        <fullName evidence="1">Alpha-ribazole phosphatase</fullName>
    </submittedName>
</protein>
<dbReference type="Proteomes" id="UP000293433">
    <property type="component" value="Unassembled WGS sequence"/>
</dbReference>
<proteinExistence type="predicted"/>
<dbReference type="SMART" id="SM00855">
    <property type="entry name" value="PGAM"/>
    <property type="match status" value="1"/>
</dbReference>